<feature type="transmembrane region" description="Helical" evidence="1">
    <location>
        <begin position="270"/>
        <end position="291"/>
    </location>
</feature>
<feature type="transmembrane region" description="Helical" evidence="1">
    <location>
        <begin position="217"/>
        <end position="234"/>
    </location>
</feature>
<keyword evidence="4" id="KW-0012">Acyltransferase</keyword>
<evidence type="ECO:0000313" key="5">
    <source>
        <dbReference type="EMBL" id="MIV44789.1"/>
    </source>
</evidence>
<comment type="caution">
    <text evidence="4">The sequence shown here is derived from an EMBL/GenBank/DDBJ whole genome shotgun (WGS) entry which is preliminary data.</text>
</comment>
<reference evidence="4" key="1">
    <citation type="submission" date="2018-08" db="EMBL/GenBank/DDBJ databases">
        <authorList>
            <consortium name="GenomeTrakr network: Whole genome sequencing for foodborne pathogen traceback"/>
        </authorList>
    </citation>
    <scope>NUCLEOTIDE SEQUENCE [LARGE SCALE GENOMIC DNA]</scope>
    <source>
        <strain evidence="5">CFSAN048114</strain>
        <strain evidence="4">FLUFL-1338</strain>
        <strain evidence="3">FLUFL-367</strain>
    </source>
</reference>
<keyword evidence="4" id="KW-0808">Transferase</keyword>
<feature type="transmembrane region" description="Helical" evidence="1">
    <location>
        <begin position="12"/>
        <end position="31"/>
    </location>
</feature>
<feature type="transmembrane region" description="Helical" evidence="1">
    <location>
        <begin position="37"/>
        <end position="55"/>
    </location>
</feature>
<dbReference type="Proteomes" id="UP000839834">
    <property type="component" value="Unassembled WGS sequence"/>
</dbReference>
<feature type="transmembrane region" description="Helical" evidence="1">
    <location>
        <begin position="190"/>
        <end position="211"/>
    </location>
</feature>
<accession>A0A3W1E004</accession>
<dbReference type="EMBL" id="RSMR01000009">
    <property type="protein sequence ID" value="MIK92107.1"/>
    <property type="molecule type" value="Genomic_DNA"/>
</dbReference>
<name>A0A3W1E004_SALER</name>
<sequence length="301" mass="34489">MLTLQKTKELKGISIVLVMLFHLVTIHKTTLPYELRWVASFGVSVFLLVSGYGLFLSEKRNGLKDFFKKRFSSVYIPFVVATFLIGVLNEVSYKSFIDVLKTVLFINPTLPVDGTMWFIYFICFWYLAFYIVFKALKNDALRISILFFISVFISNTGTVEGVENLTYQSSLHAFSFPAGVLLGYVKPNRLFSLILGVISFLIFSYFFYRLLIAPETYMFVISCFSFGLCIILLHSIHNINFYVISLIGMYSYEIYLLEGAFLRFNYSENLISNAIAFILITISCAIAMQSLNKKIVNKVMP</sequence>
<dbReference type="Pfam" id="PF01757">
    <property type="entry name" value="Acyl_transf_3"/>
    <property type="match status" value="1"/>
</dbReference>
<dbReference type="EMBL" id="RSUV01000010">
    <property type="protein sequence ID" value="MIV44789.1"/>
    <property type="molecule type" value="Genomic_DNA"/>
</dbReference>
<feature type="transmembrane region" description="Helical" evidence="1">
    <location>
        <begin position="140"/>
        <end position="159"/>
    </location>
</feature>
<organism evidence="4">
    <name type="scientific">Salmonella enterica</name>
    <name type="common">Salmonella choleraesuis</name>
    <dbReference type="NCBI Taxonomy" id="28901"/>
    <lineage>
        <taxon>Bacteria</taxon>
        <taxon>Pseudomonadati</taxon>
        <taxon>Pseudomonadota</taxon>
        <taxon>Gammaproteobacteria</taxon>
        <taxon>Enterobacterales</taxon>
        <taxon>Enterobacteriaceae</taxon>
        <taxon>Salmonella</taxon>
    </lineage>
</organism>
<evidence type="ECO:0000256" key="1">
    <source>
        <dbReference type="SAM" id="Phobius"/>
    </source>
</evidence>
<keyword evidence="1" id="KW-0812">Transmembrane</keyword>
<evidence type="ECO:0000313" key="3">
    <source>
        <dbReference type="EMBL" id="EAA8668112.1"/>
    </source>
</evidence>
<protein>
    <submittedName>
        <fullName evidence="4">Acyltransferase</fullName>
    </submittedName>
</protein>
<evidence type="ECO:0000313" key="4">
    <source>
        <dbReference type="EMBL" id="MIK92107.1"/>
    </source>
</evidence>
<feature type="domain" description="Acyltransferase 3" evidence="2">
    <location>
        <begin position="10"/>
        <end position="283"/>
    </location>
</feature>
<feature type="transmembrane region" description="Helical" evidence="1">
    <location>
        <begin position="75"/>
        <end position="96"/>
    </location>
</feature>
<dbReference type="Proteomes" id="UP000885283">
    <property type="component" value="Unassembled WGS sequence"/>
</dbReference>
<feature type="transmembrane region" description="Helical" evidence="1">
    <location>
        <begin position="116"/>
        <end position="133"/>
    </location>
</feature>
<dbReference type="Proteomes" id="UP000839530">
    <property type="component" value="Unassembled WGS sequence"/>
</dbReference>
<keyword evidence="1" id="KW-0472">Membrane</keyword>
<dbReference type="EMBL" id="AAACVH010000064">
    <property type="protein sequence ID" value="EAA8668112.1"/>
    <property type="molecule type" value="Genomic_DNA"/>
</dbReference>
<evidence type="ECO:0000259" key="2">
    <source>
        <dbReference type="Pfam" id="PF01757"/>
    </source>
</evidence>
<dbReference type="AlphaFoldDB" id="A0A3W1E004"/>
<feature type="transmembrane region" description="Helical" evidence="1">
    <location>
        <begin position="241"/>
        <end position="264"/>
    </location>
</feature>
<dbReference type="InterPro" id="IPR002656">
    <property type="entry name" value="Acyl_transf_3_dom"/>
</dbReference>
<keyword evidence="1" id="KW-1133">Transmembrane helix</keyword>
<dbReference type="GO" id="GO:0016747">
    <property type="term" value="F:acyltransferase activity, transferring groups other than amino-acyl groups"/>
    <property type="evidence" value="ECO:0007669"/>
    <property type="project" value="InterPro"/>
</dbReference>
<proteinExistence type="predicted"/>
<gene>
    <name evidence="5" type="ORF">A7E06_14990</name>
    <name evidence="4" type="ORF">KO51_11140</name>
    <name evidence="3" type="ORF">NL99_24885</name>
</gene>